<dbReference type="PANTHER" id="PTHR34793:SF1">
    <property type="entry name" value="PROTEIN THYLAKOID FORMATION 1, CHLOROPLASTIC"/>
    <property type="match status" value="1"/>
</dbReference>
<evidence type="ECO:0000256" key="1">
    <source>
        <dbReference type="ARBA" id="ARBA00023054"/>
    </source>
</evidence>
<evidence type="ECO:0000313" key="4">
    <source>
        <dbReference type="EMBL" id="NHC33670.1"/>
    </source>
</evidence>
<dbReference type="InterPro" id="IPR017499">
    <property type="entry name" value="Thf1"/>
</dbReference>
<sequence>MNNLRTVSDTKRNFYNQHTRPINTIYRRVVEELMVEMHLLSVNADFRYDPIYALGVVTAFERFMQGYQPERDKEPIFEALCQSIEDNPQRYRQDADRLRQLLQNVSAQQLFDWIEGKASLQGAEDLQAQMQAIAQNSKFKYSRLFAIGVFTLLELADAELVKDEKQRVEALKQVATALHVPEDKLNKDLELYRSNLDKIEQALITMADILSADRRKRQQRLQEKEAGVATTNGDSGSASGSSQDKTPSGS</sequence>
<gene>
    <name evidence="2" type="primary">thf1</name>
    <name evidence="4" type="ORF">QH73_0003160</name>
</gene>
<comment type="caution">
    <text evidence="4">The sequence shown here is derived from an EMBL/GenBank/DDBJ whole genome shotgun (WGS) entry which is preliminary data.</text>
</comment>
<dbReference type="Pfam" id="PF11264">
    <property type="entry name" value="ThylakoidFormat"/>
    <property type="match status" value="1"/>
</dbReference>
<protein>
    <recommendedName>
        <fullName evidence="2">Protein Thf1</fullName>
    </recommendedName>
</protein>
<dbReference type="RefSeq" id="WP_132866541.1">
    <property type="nucleotide sequence ID" value="NZ_JTJC03000001.1"/>
</dbReference>
<dbReference type="GO" id="GO:0030096">
    <property type="term" value="C:plasma membrane-derived thylakoid photosystem II"/>
    <property type="evidence" value="ECO:0007669"/>
    <property type="project" value="TreeGrafter"/>
</dbReference>
<organism evidence="4 5">
    <name type="scientific">Scytonema millei VB511283</name>
    <dbReference type="NCBI Taxonomy" id="1245923"/>
    <lineage>
        <taxon>Bacteria</taxon>
        <taxon>Bacillati</taxon>
        <taxon>Cyanobacteriota</taxon>
        <taxon>Cyanophyceae</taxon>
        <taxon>Nostocales</taxon>
        <taxon>Scytonemataceae</taxon>
        <taxon>Scytonema</taxon>
    </lineage>
</organism>
<dbReference type="GO" id="GO:0010207">
    <property type="term" value="P:photosystem II assembly"/>
    <property type="evidence" value="ECO:0007669"/>
    <property type="project" value="InterPro"/>
</dbReference>
<dbReference type="EMBL" id="JTJC03000001">
    <property type="protein sequence ID" value="NHC33670.1"/>
    <property type="molecule type" value="Genomic_DNA"/>
</dbReference>
<evidence type="ECO:0000256" key="2">
    <source>
        <dbReference type="HAMAP-Rule" id="MF_01843"/>
    </source>
</evidence>
<comment type="function">
    <text evidence="2">May be involved in photosynthetic membrane biogenesis.</text>
</comment>
<evidence type="ECO:0000256" key="3">
    <source>
        <dbReference type="SAM" id="MobiDB-lite"/>
    </source>
</evidence>
<comment type="similarity">
    <text evidence="2">Belongs to the THF1 family.</text>
</comment>
<dbReference type="HAMAP" id="MF_01843">
    <property type="entry name" value="Thf1"/>
    <property type="match status" value="1"/>
</dbReference>
<keyword evidence="5" id="KW-1185">Reference proteome</keyword>
<keyword evidence="1 2" id="KW-0175">Coiled coil</keyword>
<dbReference type="OrthoDB" id="463078at2"/>
<accession>A0A9X5E1I9</accession>
<dbReference type="AlphaFoldDB" id="A0A9X5E1I9"/>
<evidence type="ECO:0000313" key="5">
    <source>
        <dbReference type="Proteomes" id="UP000031532"/>
    </source>
</evidence>
<name>A0A9X5E1I9_9CYAN</name>
<dbReference type="Proteomes" id="UP000031532">
    <property type="component" value="Unassembled WGS sequence"/>
</dbReference>
<proteinExistence type="inferred from homology"/>
<reference evidence="4 5" key="1">
    <citation type="journal article" date="2015" name="Genome Announc.">
        <title>Draft Genome Sequence of the Terrestrial Cyanobacterium Scytonema millei VB511283, Isolated from Eastern India.</title>
        <authorList>
            <person name="Sen D."/>
            <person name="Chandrababunaidu M.M."/>
            <person name="Singh D."/>
            <person name="Sanghi N."/>
            <person name="Ghorai A."/>
            <person name="Mishra G.P."/>
            <person name="Madduluri M."/>
            <person name="Adhikary S.P."/>
            <person name="Tripathy S."/>
        </authorList>
    </citation>
    <scope>NUCLEOTIDE SEQUENCE [LARGE SCALE GENOMIC DNA]</scope>
    <source>
        <strain evidence="4 5">VB511283</strain>
    </source>
</reference>
<dbReference type="NCBIfam" id="TIGR03060">
    <property type="entry name" value="PS_II_psb29"/>
    <property type="match status" value="1"/>
</dbReference>
<feature type="region of interest" description="Disordered" evidence="3">
    <location>
        <begin position="215"/>
        <end position="250"/>
    </location>
</feature>
<feature type="compositionally biased region" description="Low complexity" evidence="3">
    <location>
        <begin position="233"/>
        <end position="242"/>
    </location>
</feature>
<dbReference type="PANTHER" id="PTHR34793">
    <property type="entry name" value="PROTEIN THYLAKOID FORMATION 1, CHLOROPLASTIC"/>
    <property type="match status" value="1"/>
</dbReference>